<dbReference type="Proteomes" id="UP000669060">
    <property type="component" value="Unassembled WGS sequence"/>
</dbReference>
<evidence type="ECO:0000256" key="10">
    <source>
        <dbReference type="ARBA" id="ARBA00042373"/>
    </source>
</evidence>
<keyword evidence="3" id="KW-0378">Hydrolase</keyword>
<dbReference type="SUPFAM" id="SSF51445">
    <property type="entry name" value="(Trans)glycosidases"/>
    <property type="match status" value="1"/>
</dbReference>
<evidence type="ECO:0000256" key="1">
    <source>
        <dbReference type="ARBA" id="ARBA00004236"/>
    </source>
</evidence>
<keyword evidence="12" id="KW-0812">Transmembrane</keyword>
<feature type="transmembrane region" description="Helical" evidence="12">
    <location>
        <begin position="379"/>
        <end position="400"/>
    </location>
</feature>
<feature type="transmembrane region" description="Helical" evidence="12">
    <location>
        <begin position="12"/>
        <end position="30"/>
    </location>
</feature>
<keyword evidence="2" id="KW-1003">Cell membrane</keyword>
<evidence type="ECO:0000256" key="6">
    <source>
        <dbReference type="ARBA" id="ARBA00023277"/>
    </source>
</evidence>
<organism evidence="13 14">
    <name type="scientific">Pseudomonas schmalbachii</name>
    <dbReference type="NCBI Taxonomy" id="2816993"/>
    <lineage>
        <taxon>Bacteria</taxon>
        <taxon>Pseudomonadati</taxon>
        <taxon>Pseudomonadota</taxon>
        <taxon>Gammaproteobacteria</taxon>
        <taxon>Pseudomonadales</taxon>
        <taxon>Pseudomonadaceae</taxon>
        <taxon>Pseudomonas</taxon>
    </lineage>
</organism>
<keyword evidence="4 12" id="KW-0472">Membrane</keyword>
<evidence type="ECO:0000256" key="11">
    <source>
        <dbReference type="ARBA" id="ARBA00043078"/>
    </source>
</evidence>
<gene>
    <name evidence="13" type="ORF">JFY56_04150</name>
</gene>
<proteinExistence type="predicted"/>
<evidence type="ECO:0000256" key="12">
    <source>
        <dbReference type="SAM" id="Phobius"/>
    </source>
</evidence>
<dbReference type="RefSeq" id="WP_208312194.1">
    <property type="nucleotide sequence ID" value="NZ_JAELYA010000001.1"/>
</dbReference>
<keyword evidence="5" id="KW-0325">Glycoprotein</keyword>
<keyword evidence="14" id="KW-1185">Reference proteome</keyword>
<dbReference type="InterPro" id="IPR050732">
    <property type="entry name" value="Beta-glucan_modifiers"/>
</dbReference>
<evidence type="ECO:0000313" key="13">
    <source>
        <dbReference type="EMBL" id="MBO3274409.1"/>
    </source>
</evidence>
<dbReference type="EMBL" id="JAELYA010000001">
    <property type="protein sequence ID" value="MBO3274409.1"/>
    <property type="molecule type" value="Genomic_DNA"/>
</dbReference>
<dbReference type="PANTHER" id="PTHR16631:SF17">
    <property type="entry name" value="GLUCAN ENDO-1,3-BETA-GLUCOSIDASE BTGC"/>
    <property type="match status" value="1"/>
</dbReference>
<dbReference type="InterPro" id="IPR017853">
    <property type="entry name" value="GH"/>
</dbReference>
<evidence type="ECO:0000256" key="3">
    <source>
        <dbReference type="ARBA" id="ARBA00022801"/>
    </source>
</evidence>
<comment type="caution">
    <text evidence="13">The sequence shown here is derived from an EMBL/GenBank/DDBJ whole genome shotgun (WGS) entry which is preliminary data.</text>
</comment>
<dbReference type="PANTHER" id="PTHR16631">
    <property type="entry name" value="GLUCAN 1,3-BETA-GLUCOSIDASE"/>
    <property type="match status" value="1"/>
</dbReference>
<evidence type="ECO:0000256" key="4">
    <source>
        <dbReference type="ARBA" id="ARBA00023136"/>
    </source>
</evidence>
<evidence type="ECO:0000256" key="8">
    <source>
        <dbReference type="ARBA" id="ARBA00023326"/>
    </source>
</evidence>
<accession>A0ABS3TPB0</accession>
<evidence type="ECO:0000256" key="5">
    <source>
        <dbReference type="ARBA" id="ARBA00023180"/>
    </source>
</evidence>
<feature type="transmembrane region" description="Helical" evidence="12">
    <location>
        <begin position="347"/>
        <end position="367"/>
    </location>
</feature>
<comment type="function">
    <text evidence="9">Glucanases play a role in cell expansion during growth, in cell-cell fusion during mating, and in spore release during sporulation. This enzyme may be involved in beta-glucan degradation. Active on laminarin and lichenan.</text>
</comment>
<reference evidence="13 14" key="1">
    <citation type="submission" date="2020-12" db="EMBL/GenBank/DDBJ databases">
        <title>Pseudomonas schmalbachii sp. nov. isolated from millipede gut.</title>
        <authorList>
            <person name="Shelomi M."/>
        </authorList>
    </citation>
    <scope>NUCLEOTIDE SEQUENCE [LARGE SCALE GENOMIC DNA]</scope>
    <source>
        <strain evidence="13 14">Milli4</strain>
    </source>
</reference>
<comment type="subcellular location">
    <subcellularLocation>
        <location evidence="1">Cell membrane</location>
    </subcellularLocation>
</comment>
<feature type="transmembrane region" description="Helical" evidence="12">
    <location>
        <begin position="321"/>
        <end position="340"/>
    </location>
</feature>
<name>A0ABS3TPB0_9PSED</name>
<evidence type="ECO:0000256" key="7">
    <source>
        <dbReference type="ARBA" id="ARBA00023316"/>
    </source>
</evidence>
<keyword evidence="12" id="KW-1133">Transmembrane helix</keyword>
<evidence type="ECO:0000313" key="14">
    <source>
        <dbReference type="Proteomes" id="UP000669060"/>
    </source>
</evidence>
<sequence length="532" mass="58341">MSNSQRFPAIPYCLALLLAMLTLCGVWYWLGKPVVLPDAATSTHKLQCASYSPFARDQSPFDQPFVLRPQQMDADLALLATRFECVRTYSMTGLDDIPALARKHGLKLMLGAWVNANPQDTAREIDLLIKAANANPDVVQTVIVGNETLLRKEVTAQYLAGLIARVKRQVEQPVTYADVWEFWLKHPEIAPAVDFLTIHLLPYWEDNPTGIDEAIAHVGEIRSMFGRMFAPKDILIGETGWPSEGRQRETALPSRVNEVRFIRGFVRMAEANGWRYNLIEAFDQPWKRQSEGAVGGYWGLFDADRQDKGVLAGAVSNLPYWPLWLGLSGVLFAAGLLLGGRPANERAALLQPCAAALGALCIGLWGEQALVTSRDVREYLWAAGLIGLNLIVLAHASLALAERRGVREKLFAWLEARSGWWLAATGFAGAVMALELVFDARYRSFPSAALLFPALVYLCRPAAGPRRETLLLTALIGAGIVPQLVQEGLGNLQALGWAGTNLLLTGALWRGLHGQRAATTKSSVESGQPHTA</sequence>
<keyword evidence="7" id="KW-0961">Cell wall biogenesis/degradation</keyword>
<keyword evidence="6" id="KW-0119">Carbohydrate metabolism</keyword>
<evidence type="ECO:0000256" key="9">
    <source>
        <dbReference type="ARBA" id="ARBA00037649"/>
    </source>
</evidence>
<dbReference type="Gene3D" id="3.20.20.80">
    <property type="entry name" value="Glycosidases"/>
    <property type="match status" value="1"/>
</dbReference>
<protein>
    <recommendedName>
        <fullName evidence="11">Endo-1,3-beta-glucanase btgC</fullName>
    </recommendedName>
    <alternativeName>
        <fullName evidence="10">Laminarinase btgC</fullName>
    </alternativeName>
</protein>
<feature type="transmembrane region" description="Helical" evidence="12">
    <location>
        <begin position="420"/>
        <end position="438"/>
    </location>
</feature>
<keyword evidence="8" id="KW-0624">Polysaccharide degradation</keyword>
<evidence type="ECO:0000256" key="2">
    <source>
        <dbReference type="ARBA" id="ARBA00022475"/>
    </source>
</evidence>